<evidence type="ECO:0000256" key="2">
    <source>
        <dbReference type="SAM" id="Phobius"/>
    </source>
</evidence>
<reference evidence="5 6" key="1">
    <citation type="submission" date="2020-08" db="EMBL/GenBank/DDBJ databases">
        <authorList>
            <person name="Ren C."/>
            <person name="Gu Y."/>
            <person name="Xu Y."/>
        </authorList>
    </citation>
    <scope>NUCLEOTIDE SEQUENCE [LARGE SCALE GENOMIC DNA]</scope>
    <source>
        <strain evidence="5 6">LBM18003</strain>
    </source>
</reference>
<feature type="compositionally biased region" description="Low complexity" evidence="1">
    <location>
        <begin position="451"/>
        <end position="515"/>
    </location>
</feature>
<feature type="domain" description="Choice-of-anchor A" evidence="4">
    <location>
        <begin position="270"/>
        <end position="429"/>
    </location>
</feature>
<feature type="compositionally biased region" description="Polar residues" evidence="1">
    <location>
        <begin position="516"/>
        <end position="526"/>
    </location>
</feature>
<dbReference type="EMBL" id="CP060696">
    <property type="protein sequence ID" value="QNO17742.1"/>
    <property type="molecule type" value="Genomic_DNA"/>
</dbReference>
<accession>A0A7G9WGD0</accession>
<feature type="chain" id="PRO_5028955537" description="Choice-of-anchor A domain-containing protein" evidence="3">
    <location>
        <begin position="34"/>
        <end position="799"/>
    </location>
</feature>
<dbReference type="Proteomes" id="UP000516046">
    <property type="component" value="Chromosome"/>
</dbReference>
<dbReference type="Pfam" id="PF20597">
    <property type="entry name" value="pAdhesive_15"/>
    <property type="match status" value="1"/>
</dbReference>
<evidence type="ECO:0000259" key="4">
    <source>
        <dbReference type="Pfam" id="PF20597"/>
    </source>
</evidence>
<evidence type="ECO:0000256" key="1">
    <source>
        <dbReference type="SAM" id="MobiDB-lite"/>
    </source>
</evidence>
<keyword evidence="6" id="KW-1185">Reference proteome</keyword>
<feature type="compositionally biased region" description="Polar residues" evidence="1">
    <location>
        <begin position="557"/>
        <end position="566"/>
    </location>
</feature>
<organism evidence="5 6">
    <name type="scientific">Caproicibacterium amylolyticum</name>
    <dbReference type="NCBI Taxonomy" id="2766537"/>
    <lineage>
        <taxon>Bacteria</taxon>
        <taxon>Bacillati</taxon>
        <taxon>Bacillota</taxon>
        <taxon>Clostridia</taxon>
        <taxon>Eubacteriales</taxon>
        <taxon>Oscillospiraceae</taxon>
        <taxon>Caproicibacterium</taxon>
    </lineage>
</organism>
<feature type="compositionally biased region" description="Low complexity" evidence="1">
    <location>
        <begin position="606"/>
        <end position="639"/>
    </location>
</feature>
<feature type="compositionally biased region" description="Low complexity" evidence="1">
    <location>
        <begin position="646"/>
        <end position="722"/>
    </location>
</feature>
<feature type="transmembrane region" description="Helical" evidence="2">
    <location>
        <begin position="768"/>
        <end position="787"/>
    </location>
</feature>
<proteinExistence type="predicted"/>
<name>A0A7G9WGD0_9FIRM</name>
<dbReference type="InterPro" id="IPR026588">
    <property type="entry name" value="Choice_anch_A"/>
</dbReference>
<sequence>MKHTENCKAMLHRLACAAVACTVAVSFTAAAFAQTGDGSQQKTIVMEPTEAPQTNGLTAQQIAAGLGKARQYGVVANLLENNLDFETNIAVNTLTGSNGEIGNTHDVTYPSAASLTIHVYNAKAACQFGIFADAEAAQQIGENVTVGVDENGSGNTTVSSLEAGRTYYVMPYKDEKPDAEHAEKVTVPQTTDNLASGAVSYVGTVESSTGVLTLKSAGETKSKVVFGANNSLQGEGGQRVLSTADSRRYTINLNGSSVVIDDGTQNPNVSGMLSSLSGFADRLSGLAQNVSEDAAVKVLNLSTADGSAESLRQAVAAAMGFSDANAVQNNGILLNSNQYLIININSSAPVTRLPEVKIGGVNPGESWNTVASRVIWNFGSYSGTVHTSASAGTLGTLLAPNAQVIADGSSMNGPVYANEVHHISGGEIHRIPFQAVSSADVYFAAKEEESSSSSESSTTSSEIIVTPSSEALSSETPSEESSSTPSHGNGDSSSESSVSSTPSDSSSQSSSSNSSGTPSKVDSDPNSHGIGSSSESGSSSLPSDSSSQSSSSNSSGTPSKVDSDPNSHGTGSSSESGSSSLPSDSSSQSSSSNSSGTPSKVDSDPNSHGTGSSSESGSSSTPSDSSSQSSSSSSNSTPSKVDSEPNSHGTGSSSESGSSSSSSNSSSSTFSHPYYPPVTSSSDPGSSSTGSSEAPSQESSSTPSNGNGESSSASSETPNAESGNTPSNGAGTVSSANPSADSSIPASNGNSGEAVTNNEKLPQTGADVVPILVTFACGSAVILYGIIEMIHGRAKKKHE</sequence>
<feature type="compositionally biased region" description="Low complexity" evidence="1">
    <location>
        <begin position="567"/>
        <end position="596"/>
    </location>
</feature>
<keyword evidence="2" id="KW-0812">Transmembrane</keyword>
<keyword evidence="2" id="KW-1133">Transmembrane helix</keyword>
<dbReference type="AlphaFoldDB" id="A0A7G9WGD0"/>
<evidence type="ECO:0000313" key="6">
    <source>
        <dbReference type="Proteomes" id="UP000516046"/>
    </source>
</evidence>
<feature type="compositionally biased region" description="Polar residues" evidence="1">
    <location>
        <begin position="723"/>
        <end position="759"/>
    </location>
</feature>
<dbReference type="KEGG" id="caml:H6X83_12575"/>
<keyword evidence="3" id="KW-0732">Signal</keyword>
<dbReference type="RefSeq" id="WP_212506806.1">
    <property type="nucleotide sequence ID" value="NZ_CP060696.1"/>
</dbReference>
<feature type="signal peptide" evidence="3">
    <location>
        <begin position="1"/>
        <end position="33"/>
    </location>
</feature>
<feature type="compositionally biased region" description="Low complexity" evidence="1">
    <location>
        <begin position="527"/>
        <end position="556"/>
    </location>
</feature>
<feature type="region of interest" description="Disordered" evidence="1">
    <location>
        <begin position="448"/>
        <end position="759"/>
    </location>
</feature>
<evidence type="ECO:0000313" key="5">
    <source>
        <dbReference type="EMBL" id="QNO17742.1"/>
    </source>
</evidence>
<gene>
    <name evidence="5" type="ORF">H6X83_12575</name>
</gene>
<protein>
    <recommendedName>
        <fullName evidence="4">Choice-of-anchor A domain-containing protein</fullName>
    </recommendedName>
</protein>
<evidence type="ECO:0000256" key="3">
    <source>
        <dbReference type="SAM" id="SignalP"/>
    </source>
</evidence>
<keyword evidence="2" id="KW-0472">Membrane</keyword>